<dbReference type="InterPro" id="IPR053465">
    <property type="entry name" value="Sortase_Class_E"/>
</dbReference>
<feature type="transmembrane region" description="Helical" evidence="3">
    <location>
        <begin position="12"/>
        <end position="33"/>
    </location>
</feature>
<name>A0A0Q1DV89_9CORY</name>
<evidence type="ECO:0000313" key="4">
    <source>
        <dbReference type="EMBL" id="KQB84084.1"/>
    </source>
</evidence>
<dbReference type="SUPFAM" id="SSF63817">
    <property type="entry name" value="Sortase"/>
    <property type="match status" value="1"/>
</dbReference>
<dbReference type="CDD" id="cd05830">
    <property type="entry name" value="Sortase_E"/>
    <property type="match status" value="1"/>
</dbReference>
<protein>
    <submittedName>
        <fullName evidence="4">Sortase family protein</fullName>
    </submittedName>
</protein>
<feature type="active site" description="Proton donor/acceptor" evidence="2">
    <location>
        <position position="124"/>
    </location>
</feature>
<dbReference type="AlphaFoldDB" id="A0A0Q1DV89"/>
<accession>A0A0Q1DV89</accession>
<dbReference type="PATRIC" id="fig|1544416.3.peg.879"/>
<organism evidence="4 5">
    <name type="scientific">Corynebacterium oculi</name>
    <dbReference type="NCBI Taxonomy" id="1544416"/>
    <lineage>
        <taxon>Bacteria</taxon>
        <taxon>Bacillati</taxon>
        <taxon>Actinomycetota</taxon>
        <taxon>Actinomycetes</taxon>
        <taxon>Mycobacteriales</taxon>
        <taxon>Corynebacteriaceae</taxon>
        <taxon>Corynebacterium</taxon>
    </lineage>
</organism>
<keyword evidence="5" id="KW-1185">Reference proteome</keyword>
<dbReference type="EMBL" id="LKST01000002">
    <property type="protein sequence ID" value="KQB84084.1"/>
    <property type="molecule type" value="Genomic_DNA"/>
</dbReference>
<proteinExistence type="predicted"/>
<dbReference type="InterPro" id="IPR023365">
    <property type="entry name" value="Sortase_dom-sf"/>
</dbReference>
<evidence type="ECO:0000313" key="5">
    <source>
        <dbReference type="Proteomes" id="UP000050517"/>
    </source>
</evidence>
<dbReference type="Gene3D" id="2.40.260.10">
    <property type="entry name" value="Sortase"/>
    <property type="match status" value="1"/>
</dbReference>
<keyword evidence="3" id="KW-1133">Transmembrane helix</keyword>
<reference evidence="4 5" key="1">
    <citation type="submission" date="2015-10" db="EMBL/GenBank/DDBJ databases">
        <title>Corynebacteirum lowii and Corynebacterium oculi species nova, derived from human clinical disease and and emended description of Corynebacterium mastiditis.</title>
        <authorList>
            <person name="Bernard K."/>
            <person name="Pacheco A.L."/>
            <person name="Mcdougall C."/>
            <person name="Burtx T."/>
            <person name="Weibe D."/>
            <person name="Tyler S."/>
            <person name="Olson A.B."/>
            <person name="Cnockaert M."/>
            <person name="Eguchi H."/>
            <person name="Kuwahara T."/>
            <person name="Nakayama-Imaohji H."/>
            <person name="Boudewijins M."/>
            <person name="Van Hoecke F."/>
            <person name="Bernier A.-M."/>
            <person name="Vandamme P."/>
        </authorList>
    </citation>
    <scope>NUCLEOTIDE SEQUENCE [LARGE SCALE GENOMIC DNA]</scope>
    <source>
        <strain evidence="4 5">NML 130210</strain>
    </source>
</reference>
<dbReference type="Proteomes" id="UP000050517">
    <property type="component" value="Unassembled WGS sequence"/>
</dbReference>
<dbReference type="Pfam" id="PF04203">
    <property type="entry name" value="Sortase"/>
    <property type="match status" value="1"/>
</dbReference>
<keyword evidence="3" id="KW-0472">Membrane</keyword>
<dbReference type="STRING" id="1544416.Cocul_00880"/>
<evidence type="ECO:0000256" key="2">
    <source>
        <dbReference type="PIRSR" id="PIRSR605754-1"/>
    </source>
</evidence>
<evidence type="ECO:0000256" key="1">
    <source>
        <dbReference type="ARBA" id="ARBA00022801"/>
    </source>
</evidence>
<keyword evidence="3" id="KW-0812">Transmembrane</keyword>
<keyword evidence="1" id="KW-0378">Hydrolase</keyword>
<dbReference type="GO" id="GO:0016787">
    <property type="term" value="F:hydrolase activity"/>
    <property type="evidence" value="ECO:0007669"/>
    <property type="project" value="UniProtKB-KW"/>
</dbReference>
<feature type="active site" description="Acyl-thioester intermediate" evidence="2">
    <location>
        <position position="225"/>
    </location>
</feature>
<sequence>MHKKALHYLSGILLDLAVTTCVLITMLTIHLFIITPHTGARHESNTVASLNEQWKKPDPLTPPDPIPAPEYGDTFATASIPRLGDDWEYSIKATTSLENLRTGIAWYSLTSLPGETGNFSLAAHRDGSTAPFANIDTLQTCDAITINTQGGSYTYTVLPLSTDPSEIDAFTHCAPEAAEHHPEITDGTIPGQRIVEPTAVQVVNPTPGEAPDVPATAAWLTLTSCHPHFSNAQRIIIHAILTQAHGRN</sequence>
<gene>
    <name evidence="4" type="ORF">Cocul_00880</name>
</gene>
<dbReference type="NCBIfam" id="NF033747">
    <property type="entry name" value="class_E_sortase"/>
    <property type="match status" value="1"/>
</dbReference>
<comment type="caution">
    <text evidence="4">The sequence shown here is derived from an EMBL/GenBank/DDBJ whole genome shotgun (WGS) entry which is preliminary data.</text>
</comment>
<dbReference type="InterPro" id="IPR005754">
    <property type="entry name" value="Sortase"/>
</dbReference>
<dbReference type="InterPro" id="IPR042003">
    <property type="entry name" value="Sortase_E"/>
</dbReference>
<evidence type="ECO:0000256" key="3">
    <source>
        <dbReference type="SAM" id="Phobius"/>
    </source>
</evidence>